<feature type="compositionally biased region" description="Low complexity" evidence="1">
    <location>
        <begin position="1912"/>
        <end position="1926"/>
    </location>
</feature>
<name>A0A8J2ST89_9STRA</name>
<keyword evidence="3" id="KW-0732">Signal</keyword>
<feature type="compositionally biased region" description="Pro residues" evidence="1">
    <location>
        <begin position="1727"/>
        <end position="1756"/>
    </location>
</feature>
<dbReference type="InterPro" id="IPR011889">
    <property type="entry name" value="Liste_lipo_26"/>
</dbReference>
<feature type="compositionally biased region" description="Pro residues" evidence="1">
    <location>
        <begin position="1650"/>
        <end position="1662"/>
    </location>
</feature>
<feature type="region of interest" description="Disordered" evidence="1">
    <location>
        <begin position="1906"/>
        <end position="1931"/>
    </location>
</feature>
<evidence type="ECO:0000313" key="4">
    <source>
        <dbReference type="EMBL" id="CAH0373242.1"/>
    </source>
</evidence>
<keyword evidence="2" id="KW-1133">Transmembrane helix</keyword>
<evidence type="ECO:0000256" key="1">
    <source>
        <dbReference type="SAM" id="MobiDB-lite"/>
    </source>
</evidence>
<organism evidence="4 5">
    <name type="scientific">Pelagomonas calceolata</name>
    <dbReference type="NCBI Taxonomy" id="35677"/>
    <lineage>
        <taxon>Eukaryota</taxon>
        <taxon>Sar</taxon>
        <taxon>Stramenopiles</taxon>
        <taxon>Ochrophyta</taxon>
        <taxon>Pelagophyceae</taxon>
        <taxon>Pelagomonadales</taxon>
        <taxon>Pelagomonadaceae</taxon>
        <taxon>Pelagomonas</taxon>
    </lineage>
</organism>
<dbReference type="Pfam" id="PF03382">
    <property type="entry name" value="DUF285"/>
    <property type="match status" value="6"/>
</dbReference>
<keyword evidence="2" id="KW-0472">Membrane</keyword>
<comment type="caution">
    <text evidence="4">The sequence shown here is derived from an EMBL/GenBank/DDBJ whole genome shotgun (WGS) entry which is preliminary data.</text>
</comment>
<evidence type="ECO:0000256" key="3">
    <source>
        <dbReference type="SAM" id="SignalP"/>
    </source>
</evidence>
<dbReference type="EMBL" id="CAKKNE010000004">
    <property type="protein sequence ID" value="CAH0373242.1"/>
    <property type="molecule type" value="Genomic_DNA"/>
</dbReference>
<evidence type="ECO:0000256" key="2">
    <source>
        <dbReference type="SAM" id="Phobius"/>
    </source>
</evidence>
<feature type="region of interest" description="Disordered" evidence="1">
    <location>
        <begin position="251"/>
        <end position="276"/>
    </location>
</feature>
<feature type="signal peptide" evidence="3">
    <location>
        <begin position="1"/>
        <end position="18"/>
    </location>
</feature>
<feature type="compositionally biased region" description="Low complexity" evidence="1">
    <location>
        <begin position="1709"/>
        <end position="1726"/>
    </location>
</feature>
<feature type="chain" id="PRO_5035286894" evidence="3">
    <location>
        <begin position="19"/>
        <end position="2003"/>
    </location>
</feature>
<dbReference type="InterPro" id="IPR005046">
    <property type="entry name" value="DUF285"/>
</dbReference>
<feature type="compositionally biased region" description="Low complexity" evidence="1">
    <location>
        <begin position="1598"/>
        <end position="1649"/>
    </location>
</feature>
<keyword evidence="2" id="KW-0812">Transmembrane</keyword>
<evidence type="ECO:0000313" key="5">
    <source>
        <dbReference type="Proteomes" id="UP000789595"/>
    </source>
</evidence>
<feature type="compositionally biased region" description="Low complexity" evidence="1">
    <location>
        <begin position="1663"/>
        <end position="1677"/>
    </location>
</feature>
<dbReference type="NCBIfam" id="TIGR02167">
    <property type="entry name" value="Liste_lipo_26"/>
    <property type="match status" value="6"/>
</dbReference>
<feature type="region of interest" description="Disordered" evidence="1">
    <location>
        <begin position="1598"/>
        <end position="1756"/>
    </location>
</feature>
<dbReference type="Proteomes" id="UP000789595">
    <property type="component" value="Unassembled WGS sequence"/>
</dbReference>
<protein>
    <submittedName>
        <fullName evidence="4">Uncharacterized protein</fullName>
    </submittedName>
</protein>
<dbReference type="PANTHER" id="PTHR24216:SF65">
    <property type="entry name" value="PAXILLIN-LIKE PROTEIN 1"/>
    <property type="match status" value="1"/>
</dbReference>
<accession>A0A8J2ST89</accession>
<feature type="compositionally biased region" description="Pro residues" evidence="1">
    <location>
        <begin position="1678"/>
        <end position="1708"/>
    </location>
</feature>
<dbReference type="OrthoDB" id="443928at2759"/>
<feature type="transmembrane region" description="Helical" evidence="2">
    <location>
        <begin position="1938"/>
        <end position="1961"/>
    </location>
</feature>
<reference evidence="4" key="1">
    <citation type="submission" date="2021-11" db="EMBL/GenBank/DDBJ databases">
        <authorList>
            <consortium name="Genoscope - CEA"/>
            <person name="William W."/>
        </authorList>
    </citation>
    <scope>NUCLEOTIDE SEQUENCE</scope>
</reference>
<dbReference type="PANTHER" id="PTHR24216">
    <property type="entry name" value="PAXILLIN-RELATED"/>
    <property type="match status" value="1"/>
</dbReference>
<keyword evidence="5" id="KW-1185">Reference proteome</keyword>
<proteinExistence type="predicted"/>
<sequence>MLGLAVVAGALLLRLGSAAPPRAPARGGIKLSSCPKGGSTAAAHDDSEAGIETFAGDYEITTSYGNGSTRGAQAGENGLDGAFPRRNLASTDAATKSWLQLYKNFGAVYADAFDSETIHCAATTERVANKYQAGGGHALHAIEQPVSGTTMQFMAPDATKGGVDVLDVASAELAPTPGTTMQFMAPDATKGGVDGEAAAQSYLGRTSWCLFQVLASVVPRRSSSAKGAAWRSSVVYLLIWGDATRVAAETSVRGRSGRSDDNTKSKTMIKINNPPRAPAGGLAQRRALTGYVMDDDSIRTAVAAWFDDQSAAEATYGHISTWETGGVTDMSCLFVATSNYNCDYVYNAAAASFDEDIGAWDTSGVTSMENMFRYASAFNQDIGAWDTSGVTTMKWMFAYASAFDQDFGWCVNDGVDLDDAFDGTSCESTSCGVYYSAALRCGGTPMTDASIRTAVAAWDSDATAAEATYGHISTWETSGVTDMSGLFLWESSFNEDIGAWDTSGVTSMYLMFDGASAFDQDISGWAVQNVRSMSWMFSGASAFNQDIGDWRVDKVTSMVFMFAGATAFDQDLGWCVGGDVVDDDSGDFDQAFDDTLCESTSCGVAQVDGGCAPTLAPTLSSAPTATPAPTVTPLVADDSTVRTAVKLWFSDRAAAEATYGHISTWETGGVTDMSYLFCVRQDWMYDDCILHGGGCYEDCVLSTSSFNEAIGAWDTSGVTTMDWMFWGQSTLNQDISGWAVDSVTDMNGMFAEASAFNQDIGDWAVQSVTDMSGMFADALEFDQDLGWCVDDIVDLRGVFSGTLCASTSCGVGKPHAQGFCFGFAMTDSTIRTAVAAWLAGATAAEATYGHISTWETSGVTDMSELFCSGGWCDSYNSGAASFNEDISSWDTSGVTEMNSMFVEASSFNRDIGGWAVHSVTDMSGMFGGASAFDQDIGAWDTSSVTSLDYMFYYASAFDQDLGAWDTSGVTNMASMFWDASSFNQDIGAWDTSRVTSMYQMFRDASAFNQDLGAWDTSGVTSMREMFSHASAFNQDLGAWNTSGVTSMYEMFRDASDFDQDLGWCLDDSADLSAAYASTQCESTSCGVVQRQEGVCPMTDSTIRTAVAAWFSDSAAVEAMYGHISAWETGGVTDMAYLFCAAHDDDMAACLACVNMECEGNEPHSEICSDCFGEDCDECSDAVGESELAAFVSSGCDFDDGSDIGRWFRDEGCGSLRGCCPTAAASFNDDIGAWDTSGATSMGGMFAGNIAFDQDIGGWAVDSVTDMSSMFYNATAFDQDLGWCLDDDVSLSSAFANTQCELTSCGVFWWAAVRCGGSGGAMDDSSIRTAVAAWVSNPTFAEATYGHISTWETSGVTDMSFLFCVRQRWMGEGSYPTRQEYYLPGDSYAGDGIYGCPGPLAQYHPYWWCCTGSDWCHPDVCGLWYCAGWDDCVLSTDSFNEDIGAWDTSGVTTMESMFYYASTFNRDIGAWDTSGITNMYRMFTGASSFNKDLGDWAVDSVTSMYGMFAASSFNQDIGGWAIQSVTSMEYMFWSASAFNQDLGWCVDDDVNMDSAFSNNIQVEGLCFPEYLVPCGIVGAAPLCNSMSCGVVLGGASTCAPTAVPTSQPSTSSPTFVPSPQPSTAVPTPQPTTSQPSTAAPSGAPTSEPTVAPVPAPSPAPSPLPTTSQPSTAAPSGVPTSPPSVVPVPAPSPAPSPRPTLVPSPSPTGSPAPTMSLPPTEAPTTAQPSPTPSTAPTPRPTPAPTTPDPSLAPTPAPTPAQTLVKIASSVTLEGIVATEFNADEGMKAAFAQSILDRSNGAFDEVIDIEAAGGRRRLDEGSGVGISYTGVARVDDVEDANSVAADVLSQATAALTTAVADGSFLATLQTKAAEESAEAAAAFSAVVVDVAATQTAIADAVLEVIVTTPGPTASPTRPQPTAGPTTTPGGSAGDGKDGGGVIIIIVVAVVVLLALAGVGAYLYWKKKKKGTGGTKVAPATKPSSSAKAAVAVGAAAGTEVPGTPVR</sequence>
<gene>
    <name evidence="4" type="ORF">PECAL_4P04230</name>
</gene>